<dbReference type="GO" id="GO:0004792">
    <property type="term" value="F:thiosulfate-cyanide sulfurtransferase activity"/>
    <property type="evidence" value="ECO:0007669"/>
    <property type="project" value="TreeGrafter"/>
</dbReference>
<keyword evidence="1" id="KW-0472">Membrane</keyword>
<evidence type="ECO:0000313" key="4">
    <source>
        <dbReference type="Proteomes" id="UP000005551"/>
    </source>
</evidence>
<dbReference type="GO" id="GO:0008146">
    <property type="term" value="F:sulfotransferase activity"/>
    <property type="evidence" value="ECO:0007669"/>
    <property type="project" value="TreeGrafter"/>
</dbReference>
<accession>I5C7M6</accession>
<proteinExistence type="predicted"/>
<dbReference type="AlphaFoldDB" id="I5C7M6"/>
<dbReference type="CDD" id="cd00757">
    <property type="entry name" value="ThiF_MoeB_HesA_family"/>
    <property type="match status" value="1"/>
</dbReference>
<gene>
    <name evidence="3" type="ORF">A3SI_05574</name>
</gene>
<dbReference type="InterPro" id="IPR045886">
    <property type="entry name" value="ThiF/MoeB/HesA"/>
</dbReference>
<dbReference type="GO" id="GO:0008641">
    <property type="term" value="F:ubiquitin-like modifier activating enzyme activity"/>
    <property type="evidence" value="ECO:0007669"/>
    <property type="project" value="InterPro"/>
</dbReference>
<dbReference type="InterPro" id="IPR035985">
    <property type="entry name" value="Ubiquitin-activating_enz"/>
</dbReference>
<dbReference type="RefSeq" id="WP_009053883.1">
    <property type="nucleotide sequence ID" value="NZ_AJYA01000012.1"/>
</dbReference>
<dbReference type="PANTHER" id="PTHR10953:SF102">
    <property type="entry name" value="ADENYLYLTRANSFERASE AND SULFURTRANSFERASE MOCS3"/>
    <property type="match status" value="1"/>
</dbReference>
<name>I5C7M6_9BACT</name>
<feature type="transmembrane region" description="Helical" evidence="1">
    <location>
        <begin position="40"/>
        <end position="66"/>
    </location>
</feature>
<dbReference type="STRING" id="1189621.A3SI_05574"/>
<dbReference type="SUPFAM" id="SSF69572">
    <property type="entry name" value="Activating enzymes of the ubiquitin-like proteins"/>
    <property type="match status" value="1"/>
</dbReference>
<dbReference type="Proteomes" id="UP000005551">
    <property type="component" value="Unassembled WGS sequence"/>
</dbReference>
<sequence>MWPFYHRFQEDKMEDNRYSRQQLVPGFGPEAQKKLSQSRVLVVGAGGLGLPVLLALAGAGVGTLGVCDFDTVSLSNLHRQTVFKTAEVGQPKAELAAAYLRALNPEVRIQVHASGLKPDEHLRDLLTDYELIVDGSDNFETRYLVNDSCALLGLPLVFGAIFRDSGHAVLLHHPDAQGYAANYRDLFPNLPAPGEVPNCAEAGVLGVLPGIIGNMMAAEASRSLWEGHCIYTIRFVCFR</sequence>
<comment type="caution">
    <text evidence="3">The sequence shown here is derived from an EMBL/GenBank/DDBJ whole genome shotgun (WGS) entry which is preliminary data.</text>
</comment>
<dbReference type="GO" id="GO:0005829">
    <property type="term" value="C:cytosol"/>
    <property type="evidence" value="ECO:0007669"/>
    <property type="project" value="TreeGrafter"/>
</dbReference>
<dbReference type="PANTHER" id="PTHR10953">
    <property type="entry name" value="UBIQUITIN-ACTIVATING ENZYME E1"/>
    <property type="match status" value="1"/>
</dbReference>
<dbReference type="InterPro" id="IPR000594">
    <property type="entry name" value="ThiF_NAD_FAD-bd"/>
</dbReference>
<protein>
    <submittedName>
        <fullName evidence="3">UBA/THIF-type NAD/FAD binding protein</fullName>
    </submittedName>
</protein>
<keyword evidence="1" id="KW-1133">Transmembrane helix</keyword>
<evidence type="ECO:0000256" key="1">
    <source>
        <dbReference type="SAM" id="Phobius"/>
    </source>
</evidence>
<dbReference type="EMBL" id="AJYA01000012">
    <property type="protein sequence ID" value="EIM77828.1"/>
    <property type="molecule type" value="Genomic_DNA"/>
</dbReference>
<feature type="domain" description="THIF-type NAD/FAD binding fold" evidence="2">
    <location>
        <begin position="18"/>
        <end position="224"/>
    </location>
</feature>
<dbReference type="Gene3D" id="3.40.50.720">
    <property type="entry name" value="NAD(P)-binding Rossmann-like Domain"/>
    <property type="match status" value="1"/>
</dbReference>
<dbReference type="Pfam" id="PF00899">
    <property type="entry name" value="ThiF"/>
    <property type="match status" value="1"/>
</dbReference>
<dbReference type="GO" id="GO:0016779">
    <property type="term" value="F:nucleotidyltransferase activity"/>
    <property type="evidence" value="ECO:0007669"/>
    <property type="project" value="TreeGrafter"/>
</dbReference>
<evidence type="ECO:0000313" key="3">
    <source>
        <dbReference type="EMBL" id="EIM77828.1"/>
    </source>
</evidence>
<dbReference type="PATRIC" id="fig|1189621.3.peg.1162"/>
<reference evidence="3 4" key="1">
    <citation type="submission" date="2012-05" db="EMBL/GenBank/DDBJ databases">
        <title>Genome sequence of Nitritalea halalkaliphila LW7.</title>
        <authorList>
            <person name="Jangir P.K."/>
            <person name="Singh A."/>
            <person name="Shivaji S."/>
            <person name="Sharma R."/>
        </authorList>
    </citation>
    <scope>NUCLEOTIDE SEQUENCE [LARGE SCALE GENOMIC DNA]</scope>
    <source>
        <strain evidence="3 4">LW7</strain>
    </source>
</reference>
<evidence type="ECO:0000259" key="2">
    <source>
        <dbReference type="Pfam" id="PF00899"/>
    </source>
</evidence>
<keyword evidence="4" id="KW-1185">Reference proteome</keyword>
<keyword evidence="1" id="KW-0812">Transmembrane</keyword>
<organism evidence="3 4">
    <name type="scientific">Nitritalea halalkaliphila LW7</name>
    <dbReference type="NCBI Taxonomy" id="1189621"/>
    <lineage>
        <taxon>Bacteria</taxon>
        <taxon>Pseudomonadati</taxon>
        <taxon>Bacteroidota</taxon>
        <taxon>Cytophagia</taxon>
        <taxon>Cytophagales</taxon>
        <taxon>Cyclobacteriaceae</taxon>
        <taxon>Nitritalea</taxon>
    </lineage>
</organism>